<keyword evidence="3" id="KW-0808">Transferase</keyword>
<evidence type="ECO:0000259" key="2">
    <source>
        <dbReference type="PROSITE" id="PS50878"/>
    </source>
</evidence>
<feature type="domain" description="Reverse transcriptase" evidence="2">
    <location>
        <begin position="671"/>
        <end position="949"/>
    </location>
</feature>
<dbReference type="Pfam" id="PF00078">
    <property type="entry name" value="RVT_1"/>
    <property type="match status" value="1"/>
</dbReference>
<dbReference type="InterPro" id="IPR026960">
    <property type="entry name" value="RVT-Znf"/>
</dbReference>
<name>A0A8T1XQH7_ARASU</name>
<accession>A0A8T1XQH7</accession>
<organism evidence="3 4">
    <name type="scientific">Arabidopsis suecica</name>
    <name type="common">Swedish thale-cress</name>
    <name type="synonym">Cardaminopsis suecica</name>
    <dbReference type="NCBI Taxonomy" id="45249"/>
    <lineage>
        <taxon>Eukaryota</taxon>
        <taxon>Viridiplantae</taxon>
        <taxon>Streptophyta</taxon>
        <taxon>Embryophyta</taxon>
        <taxon>Tracheophyta</taxon>
        <taxon>Spermatophyta</taxon>
        <taxon>Magnoliopsida</taxon>
        <taxon>eudicotyledons</taxon>
        <taxon>Gunneridae</taxon>
        <taxon>Pentapetalae</taxon>
        <taxon>rosids</taxon>
        <taxon>malvids</taxon>
        <taxon>Brassicales</taxon>
        <taxon>Brassicaceae</taxon>
        <taxon>Camelineae</taxon>
        <taxon>Arabidopsis</taxon>
    </lineage>
</organism>
<dbReference type="PANTHER" id="PTHR33116:SF76">
    <property type="entry name" value="DUF4283 DOMAIN-CONTAINING PROTEIN"/>
    <property type="match status" value="1"/>
</dbReference>
<evidence type="ECO:0000313" key="3">
    <source>
        <dbReference type="EMBL" id="KAG7536605.1"/>
    </source>
</evidence>
<feature type="region of interest" description="Disordered" evidence="1">
    <location>
        <begin position="37"/>
        <end position="73"/>
    </location>
</feature>
<evidence type="ECO:0000256" key="1">
    <source>
        <dbReference type="SAM" id="MobiDB-lite"/>
    </source>
</evidence>
<dbReference type="Proteomes" id="UP000694251">
    <property type="component" value="Chromosome 13"/>
</dbReference>
<keyword evidence="4" id="KW-1185">Reference proteome</keyword>
<reference evidence="3 4" key="1">
    <citation type="submission" date="2020-12" db="EMBL/GenBank/DDBJ databases">
        <title>Concerted genomic and epigenomic changes stabilize Arabidopsis allopolyploids.</title>
        <authorList>
            <person name="Chen Z."/>
        </authorList>
    </citation>
    <scope>NUCLEOTIDE SEQUENCE [LARGE SCALE GENOMIC DNA]</scope>
    <source>
        <strain evidence="3">As9502</strain>
        <tissue evidence="3">Leaf</tissue>
    </source>
</reference>
<protein>
    <submittedName>
        <fullName evidence="3">Reverse transcriptase zinc-binding domain</fullName>
    </submittedName>
</protein>
<dbReference type="CDD" id="cd01650">
    <property type="entry name" value="RT_nLTR_like"/>
    <property type="match status" value="1"/>
</dbReference>
<gene>
    <name evidence="3" type="ORF">ISN44_As13g005420</name>
</gene>
<evidence type="ECO:0000313" key="4">
    <source>
        <dbReference type="Proteomes" id="UP000694251"/>
    </source>
</evidence>
<dbReference type="PANTHER" id="PTHR33116">
    <property type="entry name" value="REVERSE TRANSCRIPTASE ZINC-BINDING DOMAIN-CONTAINING PROTEIN-RELATED-RELATED"/>
    <property type="match status" value="1"/>
</dbReference>
<dbReference type="EMBL" id="JAEFBJ010000013">
    <property type="protein sequence ID" value="KAG7536605.1"/>
    <property type="molecule type" value="Genomic_DNA"/>
</dbReference>
<dbReference type="InterPro" id="IPR000477">
    <property type="entry name" value="RT_dom"/>
</dbReference>
<dbReference type="PROSITE" id="PS50878">
    <property type="entry name" value="RT_POL"/>
    <property type="match status" value="1"/>
</dbReference>
<feature type="compositionally biased region" description="Basic residues" evidence="1">
    <location>
        <begin position="41"/>
        <end position="54"/>
    </location>
</feature>
<comment type="caution">
    <text evidence="3">The sequence shown here is derived from an EMBL/GenBank/DDBJ whole genome shotgun (WGS) entry which is preliminary data.</text>
</comment>
<proteinExistence type="predicted"/>
<dbReference type="GO" id="GO:0003964">
    <property type="term" value="F:RNA-directed DNA polymerase activity"/>
    <property type="evidence" value="ECO:0007669"/>
    <property type="project" value="UniProtKB-KW"/>
</dbReference>
<keyword evidence="3" id="KW-0695">RNA-directed DNA polymerase</keyword>
<dbReference type="OrthoDB" id="410104at2759"/>
<sequence>MVYNISLGNGSKVKQVWKVVNSNQTAKIAEGAEVLSEAQKRTRIRAATRKRSKERSRSSPPKGETVSHQRDMTMSLQTQEKVREWIKERDEKKLMGKEKDEKNVSVQNSETVEISEIPWTVVGPKSKGKEKKTQLTGLRKQIPGVMSVKKLAKLESKVLFSNKRRGESSQSKLVGPDKYRISSVPSSIQPNRGKSSSFVRGWIMKNKPLLGGILETHISEENSVQLLHSSFPGWRGEMNYDFAENGRIWVVWDPSISVVCLYKSAQIILCGVYIPATKENFSVAFVYGYNTIIQRRLLWEDISRIVQNSPANTRPLMLLGDFNQILSASEHYSLITHPLPIVGMSEFQDCLADNELSDMPCRGTFFTWFNGREEDPILRKLDRALINEHWRDAFPEALAVFDPPGDSDHSPCLVSTASVLAKSNKSFKYFSFFSTHPRFLKVITEAWNKEVAVGSRLFTITQRMRNVKIACKVLNREGFSNIQQRTKEALAELESIQSALLTSPTQTLFRQEFVARKKWNFFSQAQQSFYRQKSRIRWMKDGDANTTFFYKSVIAHQGRNCIKYLRGDNDERIENIDQVKSMLVSYYQNLLGTENTDLSPMPVEEIKDLVAFRCLPDLAAQLLQVPSAAEIRRTIISMPKNKAPGPDGFPVEFMWEAWDVVGQDTVEAIQDFFSTGHLPRGFNATAITLIPKITGADHPTQFRPISCCTTVYKVIARLLKQKLKLFISDAVQANQVGFVQGRQLCENVLLASELVTDFHIPATTTRGCLQVDLAKAYDNLNWDFLLNVLNAIELPHQFIGWIKECFTTPSFSIAFNGELIGFFQGKKGLRQGDPISSLLFVLAMDVLSKKLDKGVVTQRFGLHPHCIAPMITHLSFADDILIFFDGGEDSLNGILSILDDFRIASGLGINLNKTTLFLDGGDIQGVQLLASRMGISHGALPVRYLGVPLTACKMKRQDYQPLLDRILGRFNGWTVKHLSFAGRLQLIQSVIYSTITFWASIFILPNQCLDEIERLCSAFLWKGAPNSARGAKVSWDSVCTPKQCGGLGLKRLSLWNQVLGLKLIWMIFAAGGSLWVSWVRRNLIGNRCFWDLENITSGSWIWRSLCKLRIIARPFIICEIGSGVTCSFWSDNWTGLGPLLDITGDLGPRLSGLPRSATVADALREGNWWLSSSRSRNHTIRLLKDCLPSASIVNMQDEAEDDVYLWKIGDGSASNMFSTAKTWDFLHPPGPTVDWSDSVWFKGRIPKHSFIAWLNSRHRLHTRDRLIRWGLAIPSICLLCSSGDETRQHLFFDCSYAAEVWHYFSDKAHVSPPTLFEDGVRWLKNPCRDKNTAWILRLAYQASMYYIWKERNSRLHSSSSKPSSALILEIKSILRCHLDPLSRAQKIVLPEPSLLVTWFGVFQ</sequence>
<dbReference type="Pfam" id="PF13966">
    <property type="entry name" value="zf-RVT"/>
    <property type="match status" value="1"/>
</dbReference>
<keyword evidence="3" id="KW-0548">Nucleotidyltransferase</keyword>